<reference evidence="4" key="1">
    <citation type="submission" date="2016-11" db="UniProtKB">
        <authorList>
            <consortium name="WormBaseParasite"/>
        </authorList>
    </citation>
    <scope>IDENTIFICATION</scope>
</reference>
<feature type="chain" id="PRO_5009310649" evidence="2">
    <location>
        <begin position="18"/>
        <end position="309"/>
    </location>
</feature>
<keyword evidence="1" id="KW-0472">Membrane</keyword>
<keyword evidence="2" id="KW-0732">Signal</keyword>
<evidence type="ECO:0000256" key="1">
    <source>
        <dbReference type="SAM" id="Phobius"/>
    </source>
</evidence>
<dbReference type="Proteomes" id="UP000095283">
    <property type="component" value="Unplaced"/>
</dbReference>
<proteinExistence type="predicted"/>
<evidence type="ECO:0000313" key="3">
    <source>
        <dbReference type="Proteomes" id="UP000095283"/>
    </source>
</evidence>
<keyword evidence="3" id="KW-1185">Reference proteome</keyword>
<evidence type="ECO:0000313" key="4">
    <source>
        <dbReference type="WBParaSite" id="Hba_04404"/>
    </source>
</evidence>
<organism evidence="3 4">
    <name type="scientific">Heterorhabditis bacteriophora</name>
    <name type="common">Entomopathogenic nematode worm</name>
    <dbReference type="NCBI Taxonomy" id="37862"/>
    <lineage>
        <taxon>Eukaryota</taxon>
        <taxon>Metazoa</taxon>
        <taxon>Ecdysozoa</taxon>
        <taxon>Nematoda</taxon>
        <taxon>Chromadorea</taxon>
        <taxon>Rhabditida</taxon>
        <taxon>Rhabditina</taxon>
        <taxon>Rhabditomorpha</taxon>
        <taxon>Strongyloidea</taxon>
        <taxon>Heterorhabditidae</taxon>
        <taxon>Heterorhabditis</taxon>
    </lineage>
</organism>
<feature type="transmembrane region" description="Helical" evidence="1">
    <location>
        <begin position="138"/>
        <end position="162"/>
    </location>
</feature>
<keyword evidence="1" id="KW-1133">Transmembrane helix</keyword>
<dbReference type="WBParaSite" id="Hba_04404">
    <property type="protein sequence ID" value="Hba_04404"/>
    <property type="gene ID" value="Hba_04404"/>
</dbReference>
<evidence type="ECO:0000256" key="2">
    <source>
        <dbReference type="SAM" id="SignalP"/>
    </source>
</evidence>
<accession>A0A1I7WHD4</accession>
<name>A0A1I7WHD4_HETBA</name>
<feature type="signal peptide" evidence="2">
    <location>
        <begin position="1"/>
        <end position="17"/>
    </location>
</feature>
<protein>
    <submittedName>
        <fullName evidence="4">NTR domain-containing protein</fullName>
    </submittedName>
</protein>
<sequence length="309" mass="35602">MSLLFIHLFSTCRIVHPYVCSSVISSNKHKKQELIGQLYIELRGEKRTFKKQLLRISAIKLPSDKWKEITIPIGPQKHPFKIMFEVSWKTKRPWIALDWMRLSSGACPTHRDSVRIAQLAVFYSTVKARSHSQKRTKFYLLFILLLLSTTLKYFLNILQIYYNESQLFYEVFSFLKLQHVVTKYTHKLSDEKNNHYLLFNGLLEEGKKRITMVVSNNTASLNEIRSAYCSTVSKATVLEGTKDKAITSGGKEEEVSHFNSRSQESRDGLCPYTSIVGFRSGLGRTSYSYERTLINSSSSLCPQQAVFIN</sequence>
<dbReference type="Gene3D" id="2.60.120.200">
    <property type="match status" value="1"/>
</dbReference>
<keyword evidence="1" id="KW-0812">Transmembrane</keyword>
<dbReference type="AlphaFoldDB" id="A0A1I7WHD4"/>